<feature type="region of interest" description="Disordered" evidence="1">
    <location>
        <begin position="1"/>
        <end position="91"/>
    </location>
</feature>
<dbReference type="GeneID" id="5895444"/>
<evidence type="ECO:0000313" key="2">
    <source>
        <dbReference type="EMBL" id="EDQ84983.1"/>
    </source>
</evidence>
<feature type="compositionally biased region" description="Low complexity" evidence="1">
    <location>
        <begin position="1384"/>
        <end position="1394"/>
    </location>
</feature>
<sequence>MASTPPNSPPASATQPPGSPSFGGGGRRARKRAKRQESVPGPSPEGQGPSHAHSPEEQDSAPARSPEAHGPASSAHPPRAPPKPIDPSGLCRHLTDLVSQLESTHLARLSDCSKAAVSPEACISIPFGWAGLEFDSRGTDLTGTILLKDFRAESWLSAIETALKPGPPVATWASFPSVSLSLLRLPPPLPETHLVARTHEHMLAVTAGLQATLRCIPPLKGQNADEANLAARLRPALNLLHDIAIHARYLAPELLDATTHRTFRIELARAIAAGLAALVNAHDDVATSSPESERAQRWPIAFIDCCLVLATLVPLAEARDGPHLLLAILDGLLHVHRRRPWLWRHHDCNVPPEEQLAQEGTPEMNDSEGPLYHAVKLLSRILPSQTFSVLLTKIMHKLQSLPLSGPETTVLIASQVEDDLYFLARLAKFKHVRLVMPTELNAGVHMPLFISLSSSLIYRAYQPLAEFGLVQALWNELSRPCYWHRQAPLLDPFLQAPSAAVQGPVAHFAVLLRDLAQQDVQLAIRFINRNMARFPTQPHPARQLYCLDESLNHSLCGICNLGHVLLACLSALWHFQLHAGEELGSFRGKVQRLAQRVSSIFHQSLWTPEGAARTARSTWLALVCKLAHTQLMYGIDLQPTGQLLRDLCGLESLQRMDPRVLPCLEVVWKAAAQRAVLGEYEAAAPLLQLFMPQGTAELLAIWNAEYLRATRALPVSVVISLLETGLQTPTGLSAMVRLWCLKRLLPQLQLLLTQDKLDASVGPRLDRLWVLLLLLMQQNDAGASAPEPDHPRLLRLQILAWWAGHVSTPTAQSWALAALFLRDCHLELCAASVALMLWSDHRQQGLDQDATLTAVTLQDDLEWASTLAQWQVADLPWATRLALIASALKAGPQRTRTFEQQQRRRLELLQRLTRRVVRDPSVRLVDDVVVNANRPVAFHVQTIDEAARTRLAELLSRIPNVPASGAAGAHQSANVQRLHARFYVEAVATVLVEAGAVLYRQRHESFFNWAVNKIFWQPPRAVGEYAREELMTVFLPALFRVLGQLQLPGDAYVLRILDKMCLRPYFYSAACPTCLGLSDSHRRRRGFDKHFAEALLQRAKLFAELVGGHPCEAGKAWLRLYLLVGPFQHMLLPEAPHALAGPLLLLACQTLRWISLRYKAWADGAARQLIKAIEHSGSSSVGTSAETGQEAATAARAQAARAVLTTAAQNGAGTGVIPEAMRTLMQVFRRAVDETHVTMVPLFSALARLEHDAPATAVVISTLRRMFNTYVDIHAAVQHVQLTLARELNLTTPPTLVTQAEAATTMMTFYHGLLQKECLWQLYRIKLADRKVSREVANLSVSDRRELQDMLAKSQTALPLGSAADDRVVQAFARFGQQRPPAPAMTGTTAPAGMEPGNHAEVSPSTPEIV</sequence>
<feature type="region of interest" description="Disordered" evidence="1">
    <location>
        <begin position="1378"/>
        <end position="1410"/>
    </location>
</feature>
<proteinExistence type="predicted"/>
<feature type="compositionally biased region" description="Low complexity" evidence="1">
    <location>
        <begin position="1"/>
        <end position="16"/>
    </location>
</feature>
<feature type="compositionally biased region" description="Low complexity" evidence="1">
    <location>
        <begin position="68"/>
        <end position="77"/>
    </location>
</feature>
<organism evidence="2 3">
    <name type="scientific">Monosiga brevicollis</name>
    <name type="common">Choanoflagellate</name>
    <dbReference type="NCBI Taxonomy" id="81824"/>
    <lineage>
        <taxon>Eukaryota</taxon>
        <taxon>Choanoflagellata</taxon>
        <taxon>Craspedida</taxon>
        <taxon>Salpingoecidae</taxon>
        <taxon>Monosiga</taxon>
    </lineage>
</organism>
<keyword evidence="3" id="KW-1185">Reference proteome</keyword>
<evidence type="ECO:0000313" key="3">
    <source>
        <dbReference type="Proteomes" id="UP000001357"/>
    </source>
</evidence>
<evidence type="ECO:0000256" key="1">
    <source>
        <dbReference type="SAM" id="MobiDB-lite"/>
    </source>
</evidence>
<dbReference type="KEGG" id="mbr:MONBRDRAFT_12280"/>
<accession>A9VBS4</accession>
<reference evidence="2 3" key="1">
    <citation type="journal article" date="2008" name="Nature">
        <title>The genome of the choanoflagellate Monosiga brevicollis and the origin of metazoans.</title>
        <authorList>
            <consortium name="JGI Sequencing"/>
            <person name="King N."/>
            <person name="Westbrook M.J."/>
            <person name="Young S.L."/>
            <person name="Kuo A."/>
            <person name="Abedin M."/>
            <person name="Chapman J."/>
            <person name="Fairclough S."/>
            <person name="Hellsten U."/>
            <person name="Isogai Y."/>
            <person name="Letunic I."/>
            <person name="Marr M."/>
            <person name="Pincus D."/>
            <person name="Putnam N."/>
            <person name="Rokas A."/>
            <person name="Wright K.J."/>
            <person name="Zuzow R."/>
            <person name="Dirks W."/>
            <person name="Good M."/>
            <person name="Goodstein D."/>
            <person name="Lemons D."/>
            <person name="Li W."/>
            <person name="Lyons J.B."/>
            <person name="Morris A."/>
            <person name="Nichols S."/>
            <person name="Richter D.J."/>
            <person name="Salamov A."/>
            <person name="Bork P."/>
            <person name="Lim W.A."/>
            <person name="Manning G."/>
            <person name="Miller W.T."/>
            <person name="McGinnis W."/>
            <person name="Shapiro H."/>
            <person name="Tjian R."/>
            <person name="Grigoriev I.V."/>
            <person name="Rokhsar D."/>
        </authorList>
    </citation>
    <scope>NUCLEOTIDE SEQUENCE [LARGE SCALE GENOMIC DNA]</scope>
    <source>
        <strain evidence="3">MX1 / ATCC 50154</strain>
    </source>
</reference>
<dbReference type="InParanoid" id="A9VBS4"/>
<gene>
    <name evidence="2" type="ORF">MONBRDRAFT_12280</name>
</gene>
<dbReference type="Proteomes" id="UP000001357">
    <property type="component" value="Unassembled WGS sequence"/>
</dbReference>
<protein>
    <submittedName>
        <fullName evidence="2">Uncharacterized protein</fullName>
    </submittedName>
</protein>
<dbReference type="RefSeq" id="XP_001750153.1">
    <property type="nucleotide sequence ID" value="XM_001750101.1"/>
</dbReference>
<name>A9VBS4_MONBE</name>
<dbReference type="EMBL" id="CH991578">
    <property type="protein sequence ID" value="EDQ84983.1"/>
    <property type="molecule type" value="Genomic_DNA"/>
</dbReference>